<organism evidence="1 2">
    <name type="scientific">Caerostris extrusa</name>
    <name type="common">Bark spider</name>
    <name type="synonym">Caerostris bankana</name>
    <dbReference type="NCBI Taxonomy" id="172846"/>
    <lineage>
        <taxon>Eukaryota</taxon>
        <taxon>Metazoa</taxon>
        <taxon>Ecdysozoa</taxon>
        <taxon>Arthropoda</taxon>
        <taxon>Chelicerata</taxon>
        <taxon>Arachnida</taxon>
        <taxon>Araneae</taxon>
        <taxon>Araneomorphae</taxon>
        <taxon>Entelegynae</taxon>
        <taxon>Araneoidea</taxon>
        <taxon>Araneidae</taxon>
        <taxon>Caerostris</taxon>
    </lineage>
</organism>
<protein>
    <submittedName>
        <fullName evidence="1">Uncharacterized protein</fullName>
    </submittedName>
</protein>
<dbReference type="Proteomes" id="UP001054945">
    <property type="component" value="Unassembled WGS sequence"/>
</dbReference>
<gene>
    <name evidence="1" type="ORF">CEXT_459091</name>
</gene>
<comment type="caution">
    <text evidence="1">The sequence shown here is derived from an EMBL/GenBank/DDBJ whole genome shotgun (WGS) entry which is preliminary data.</text>
</comment>
<dbReference type="EMBL" id="BPLR01001461">
    <property type="protein sequence ID" value="GIZ02463.1"/>
    <property type="molecule type" value="Genomic_DNA"/>
</dbReference>
<sequence length="111" mass="12385">MSNASLASLSINRDILTDFLNRSSIMDEENFRILSDSNTPSALSAPCFSNPCGGRPGVVSGTNRKKFSCSLFRSGVAKRMFPTLKNNHGNRFRKRGDIFNGCSRQWMGRYL</sequence>
<evidence type="ECO:0000313" key="1">
    <source>
        <dbReference type="EMBL" id="GIZ02463.1"/>
    </source>
</evidence>
<dbReference type="AlphaFoldDB" id="A0AAV4Y5P9"/>
<name>A0AAV4Y5P9_CAEEX</name>
<evidence type="ECO:0000313" key="2">
    <source>
        <dbReference type="Proteomes" id="UP001054945"/>
    </source>
</evidence>
<proteinExistence type="predicted"/>
<accession>A0AAV4Y5P9</accession>
<reference evidence="1 2" key="1">
    <citation type="submission" date="2021-06" db="EMBL/GenBank/DDBJ databases">
        <title>Caerostris extrusa draft genome.</title>
        <authorList>
            <person name="Kono N."/>
            <person name="Arakawa K."/>
        </authorList>
    </citation>
    <scope>NUCLEOTIDE SEQUENCE [LARGE SCALE GENOMIC DNA]</scope>
</reference>
<keyword evidence="2" id="KW-1185">Reference proteome</keyword>